<dbReference type="RefSeq" id="WP_071546511.1">
    <property type="nucleotide sequence ID" value="NZ_LKAQ01000004.1"/>
</dbReference>
<dbReference type="Proteomes" id="UP000181901">
    <property type="component" value="Unassembled WGS sequence"/>
</dbReference>
<dbReference type="OrthoDB" id="5444525at2"/>
<accession>A0A1J5MZ79</accession>
<evidence type="ECO:0000313" key="2">
    <source>
        <dbReference type="Proteomes" id="UP000181901"/>
    </source>
</evidence>
<dbReference type="AlphaFoldDB" id="A0A1J5MZ79"/>
<gene>
    <name evidence="1" type="ORF">BerOc1_03077</name>
</gene>
<dbReference type="EMBL" id="LKAQ01000004">
    <property type="protein sequence ID" value="OIQ51132.1"/>
    <property type="molecule type" value="Genomic_DNA"/>
</dbReference>
<organism evidence="1 2">
    <name type="scientific">Pseudodesulfovibrio hydrargyri</name>
    <dbReference type="NCBI Taxonomy" id="2125990"/>
    <lineage>
        <taxon>Bacteria</taxon>
        <taxon>Pseudomonadati</taxon>
        <taxon>Thermodesulfobacteriota</taxon>
        <taxon>Desulfovibrionia</taxon>
        <taxon>Desulfovibrionales</taxon>
        <taxon>Desulfovibrionaceae</taxon>
    </lineage>
</organism>
<proteinExistence type="predicted"/>
<evidence type="ECO:0000313" key="1">
    <source>
        <dbReference type="EMBL" id="OIQ51132.1"/>
    </source>
</evidence>
<keyword evidence="2" id="KW-1185">Reference proteome</keyword>
<reference evidence="1 2" key="1">
    <citation type="submission" date="2015-09" db="EMBL/GenBank/DDBJ databases">
        <title>Genome of Desulfovibrio dechloracetivorans BerOc1, a mercury methylating strain isolated from highly hydrocarbons and metals contaminated coastal sediments.</title>
        <authorList>
            <person name="Goni Urriza M."/>
            <person name="Gassie C."/>
            <person name="Bouchez O."/>
            <person name="Klopp C."/>
            <person name="Ranchou-Peyruse A."/>
            <person name="Remy G."/>
        </authorList>
    </citation>
    <scope>NUCLEOTIDE SEQUENCE [LARGE SCALE GENOMIC DNA]</scope>
    <source>
        <strain evidence="1 2">BerOc1</strain>
    </source>
</reference>
<protein>
    <submittedName>
        <fullName evidence="1">Uncharacterized protein</fullName>
    </submittedName>
</protein>
<sequence>MAQSIPKDGYDRLRNVAFWHWEYQRRNPEYRRWCEVIERYILYFDDIGEWEYLCSEEFAHKLKEYYSDPQYDDAIMDNPYCRHLEDEHGKEARRAFIKWSLLGFQFDRKFKRIFRDPSIGMDTEEYFSKTLENLSKSLTEEPVSFEVESLADMTAMLKMHHDWIVQIDGNAPSHVLVFGEADATVPINPNVSLDRLAKIGHEVQVLNMLHKALFEEHGEQVLDEATPNAAYQLSIAGKHINNSDLVRLAVLWMWDRAFEANPDDLDAGFMDAYEQVTAKIEEAGMGGEKPFSQFLSRRKRIQGYFSATDRCIKDMYVFNLND</sequence>
<name>A0A1J5MZ79_9BACT</name>
<comment type="caution">
    <text evidence="1">The sequence shown here is derived from an EMBL/GenBank/DDBJ whole genome shotgun (WGS) entry which is preliminary data.</text>
</comment>